<dbReference type="Proteomes" id="UP000191931">
    <property type="component" value="Unassembled WGS sequence"/>
</dbReference>
<dbReference type="InterPro" id="IPR019734">
    <property type="entry name" value="TPR_rpt"/>
</dbReference>
<keyword evidence="3" id="KW-1185">Reference proteome</keyword>
<dbReference type="SMART" id="SM00028">
    <property type="entry name" value="TPR"/>
    <property type="match status" value="4"/>
</dbReference>
<reference evidence="2 3" key="1">
    <citation type="submission" date="2017-03" db="EMBL/GenBank/DDBJ databases">
        <authorList>
            <person name="Afonso C.L."/>
            <person name="Miller P.J."/>
            <person name="Scott M.A."/>
            <person name="Spackman E."/>
            <person name="Goraichik I."/>
            <person name="Dimitrov K.M."/>
            <person name="Suarez D.L."/>
            <person name="Swayne D.E."/>
        </authorList>
    </citation>
    <scope>NUCLEOTIDE SEQUENCE [LARGE SCALE GENOMIC DNA]</scope>
    <source>
        <strain evidence="2">PRJEB14757</strain>
    </source>
</reference>
<dbReference type="RefSeq" id="WP_080807094.1">
    <property type="nucleotide sequence ID" value="NZ_LT828556.1"/>
</dbReference>
<evidence type="ECO:0000313" key="2">
    <source>
        <dbReference type="EMBL" id="SLM29930.1"/>
    </source>
</evidence>
<dbReference type="AlphaFoldDB" id="A0A1W1HBS4"/>
<feature type="region of interest" description="Disordered" evidence="1">
    <location>
        <begin position="124"/>
        <end position="164"/>
    </location>
</feature>
<dbReference type="STRING" id="1246637.MTBBW1_2030020"/>
<dbReference type="OrthoDB" id="5418342at2"/>
<evidence type="ECO:0000256" key="1">
    <source>
        <dbReference type="SAM" id="MobiDB-lite"/>
    </source>
</evidence>
<evidence type="ECO:0000313" key="3">
    <source>
        <dbReference type="Proteomes" id="UP000191931"/>
    </source>
</evidence>
<feature type="compositionally biased region" description="Low complexity" evidence="1">
    <location>
        <begin position="125"/>
        <end position="136"/>
    </location>
</feature>
<dbReference type="EMBL" id="FWEV01000117">
    <property type="protein sequence ID" value="SLM29930.1"/>
    <property type="molecule type" value="Genomic_DNA"/>
</dbReference>
<organism evidence="2 3">
    <name type="scientific">Desulfamplus magnetovallimortis</name>
    <dbReference type="NCBI Taxonomy" id="1246637"/>
    <lineage>
        <taxon>Bacteria</taxon>
        <taxon>Pseudomonadati</taxon>
        <taxon>Thermodesulfobacteriota</taxon>
        <taxon>Desulfobacteria</taxon>
        <taxon>Desulfobacterales</taxon>
        <taxon>Desulfobacteraceae</taxon>
        <taxon>Desulfamplus</taxon>
    </lineage>
</organism>
<accession>A0A1W1HBS4</accession>
<proteinExistence type="predicted"/>
<name>A0A1W1HBS4_9BACT</name>
<protein>
    <submittedName>
        <fullName evidence="2">Putative TPR repeat:RNA-processing protein</fullName>
    </submittedName>
</protein>
<dbReference type="SUPFAM" id="SSF48452">
    <property type="entry name" value="TPR-like"/>
    <property type="match status" value="1"/>
</dbReference>
<sequence>MGLFGFLSRKTPESFEKKGDSFFDKGAFGYAKIEYEKAREYHLEKPSEDVSFGERIAFKIIDTSERLAITHKEKALEYIELGCFNDARDLLSLALELVHNPDLKAEILHLGEVLSECEKTGLLPGDSGSLQGNSGNLPGGSGSLPRGDGSLSGGSGNLPGDSFNQAEITSKEFTEDSQGNMYDGLEAEPNELQETFFALCSTLDETRQIAYADYGQDFVSGFVLLNEGEFEEALDYLLRALEKNSHRKTHIPLEIAVCYLNMGEYSRSKVYGEIYLGDFPGSESGWHLMCESFWSAREYEGAHEFLDRLMSDGDYEGAVALALMKGETFFLEGKFTDAAEFYQKIIENEPVGDAKEPLFRSLARTFHALGEYEKAKDIYAALMNSCGSCGRMPDFATRFGFAEASFALGVRTTQLLEIFLKLAQEDPDKRSLYYRRAADIYDAQGHEDESRRFMEMAQSLE</sequence>
<dbReference type="InterPro" id="IPR011990">
    <property type="entry name" value="TPR-like_helical_dom_sf"/>
</dbReference>
<dbReference type="Gene3D" id="1.25.40.10">
    <property type="entry name" value="Tetratricopeptide repeat domain"/>
    <property type="match status" value="1"/>
</dbReference>
<gene>
    <name evidence="2" type="ORF">MTBBW1_2030020</name>
</gene>